<dbReference type="InterPro" id="IPR006336">
    <property type="entry name" value="GCS2"/>
</dbReference>
<comment type="function">
    <text evidence="5">ATP-dependent carboxylate-amine ligase which exhibits weak glutamate--cysteine ligase activity.</text>
</comment>
<dbReference type="InterPro" id="IPR011793">
    <property type="entry name" value="YbdK"/>
</dbReference>
<dbReference type="HAMAP" id="MF_01609">
    <property type="entry name" value="Glu_cys_ligase_2"/>
    <property type="match status" value="1"/>
</dbReference>
<dbReference type="NCBIfam" id="NF010041">
    <property type="entry name" value="PRK13517.1-1"/>
    <property type="match status" value="1"/>
</dbReference>
<keyword evidence="2 5" id="KW-0547">Nucleotide-binding</keyword>
<organism evidence="6 7">
    <name type="scientific">Occultella gossypii</name>
    <dbReference type="NCBI Taxonomy" id="2800820"/>
    <lineage>
        <taxon>Bacteria</taxon>
        <taxon>Bacillati</taxon>
        <taxon>Actinomycetota</taxon>
        <taxon>Actinomycetes</taxon>
        <taxon>Micrococcales</taxon>
        <taxon>Ruaniaceae</taxon>
        <taxon>Occultella</taxon>
    </lineage>
</organism>
<dbReference type="Proteomes" id="UP000826651">
    <property type="component" value="Unassembled WGS sequence"/>
</dbReference>
<keyword evidence="7" id="KW-1185">Reference proteome</keyword>
<accession>A0ABS7S3L5</accession>
<dbReference type="NCBIfam" id="TIGR02050">
    <property type="entry name" value="gshA_cyan_rel"/>
    <property type="match status" value="1"/>
</dbReference>
<dbReference type="PANTHER" id="PTHR36510:SF1">
    <property type="entry name" value="GLUTAMATE--CYSTEINE LIGASE 2-RELATED"/>
    <property type="match status" value="1"/>
</dbReference>
<dbReference type="PANTHER" id="PTHR36510">
    <property type="entry name" value="GLUTAMATE--CYSTEINE LIGASE 2-RELATED"/>
    <property type="match status" value="1"/>
</dbReference>
<protein>
    <recommendedName>
        <fullName evidence="5">Putative glutamate--cysteine ligase 2</fullName>
        <ecNumber evidence="5">6.3.2.2</ecNumber>
    </recommendedName>
    <alternativeName>
        <fullName evidence="5">Gamma-glutamylcysteine synthetase 2</fullName>
        <shortName evidence="5">GCS 2</shortName>
        <shortName evidence="5">Gamma-GCS 2</shortName>
    </alternativeName>
</protein>
<dbReference type="InterPro" id="IPR050141">
    <property type="entry name" value="GCL_type2/YbdK_subfam"/>
</dbReference>
<proteinExistence type="inferred from homology"/>
<evidence type="ECO:0000256" key="4">
    <source>
        <dbReference type="ARBA" id="ARBA00048819"/>
    </source>
</evidence>
<dbReference type="InterPro" id="IPR014746">
    <property type="entry name" value="Gln_synth/guanido_kin_cat_dom"/>
</dbReference>
<dbReference type="GO" id="GO:0004357">
    <property type="term" value="F:glutamate-cysteine ligase activity"/>
    <property type="evidence" value="ECO:0007669"/>
    <property type="project" value="UniProtKB-EC"/>
</dbReference>
<dbReference type="SUPFAM" id="SSF55931">
    <property type="entry name" value="Glutamine synthetase/guanido kinase"/>
    <property type="match status" value="1"/>
</dbReference>
<evidence type="ECO:0000256" key="2">
    <source>
        <dbReference type="ARBA" id="ARBA00022741"/>
    </source>
</evidence>
<evidence type="ECO:0000256" key="3">
    <source>
        <dbReference type="ARBA" id="ARBA00022840"/>
    </source>
</evidence>
<keyword evidence="1 5" id="KW-0436">Ligase</keyword>
<dbReference type="Pfam" id="PF04107">
    <property type="entry name" value="GCS2"/>
    <property type="match status" value="1"/>
</dbReference>
<comment type="similarity">
    <text evidence="5">Belongs to the glutamate--cysteine ligase type 2 family. YbdK subfamily.</text>
</comment>
<gene>
    <name evidence="6" type="ORF">KCQ71_00920</name>
</gene>
<name>A0ABS7S3L5_9MICO</name>
<comment type="caution">
    <text evidence="6">The sequence shown here is derived from an EMBL/GenBank/DDBJ whole genome shotgun (WGS) entry which is preliminary data.</text>
</comment>
<dbReference type="EC" id="6.3.2.2" evidence="5"/>
<evidence type="ECO:0000256" key="5">
    <source>
        <dbReference type="HAMAP-Rule" id="MF_01609"/>
    </source>
</evidence>
<evidence type="ECO:0000313" key="7">
    <source>
        <dbReference type="Proteomes" id="UP000826651"/>
    </source>
</evidence>
<dbReference type="EMBL" id="JAGSHT010000001">
    <property type="protein sequence ID" value="MBZ2194697.1"/>
    <property type="molecule type" value="Genomic_DNA"/>
</dbReference>
<evidence type="ECO:0000256" key="1">
    <source>
        <dbReference type="ARBA" id="ARBA00022598"/>
    </source>
</evidence>
<comment type="catalytic activity">
    <reaction evidence="4 5">
        <text>L-cysteine + L-glutamate + ATP = gamma-L-glutamyl-L-cysteine + ADP + phosphate + H(+)</text>
        <dbReference type="Rhea" id="RHEA:13285"/>
        <dbReference type="ChEBI" id="CHEBI:15378"/>
        <dbReference type="ChEBI" id="CHEBI:29985"/>
        <dbReference type="ChEBI" id="CHEBI:30616"/>
        <dbReference type="ChEBI" id="CHEBI:35235"/>
        <dbReference type="ChEBI" id="CHEBI:43474"/>
        <dbReference type="ChEBI" id="CHEBI:58173"/>
        <dbReference type="ChEBI" id="CHEBI:456216"/>
        <dbReference type="EC" id="6.3.2.2"/>
    </reaction>
</comment>
<sequence length="450" mass="48747">MTTPPLVRYSPPTPHTLRHRTVCPRPVAACCRGFAPGVLRKASAARFVGDTYQVRTLGVEEEFLIVDPYNGAPLPLAADLLRLQDPGREPVDGTPHPTLTVELHQEQLEVITRPHSNLSGLAAEIVAGRAFADTLARSAGVRIVALATSPLALVPHPTRTDRYDALLEKHALTAREQLTCGMHVHVCVDSDEEGVAILDRIRAWLPLLIALSSNSPFWHGADSGYASFRTQAWNRWSTAGPTEVFGSAQAYHALVADLSGTGVVVSPDFDARLSARHPTVEIRVSDVCLDPRDTVLIAALVRALAETAAREWRAGTAPDPVPAIVLRQAAWQASRWGLTGDLLHPVTHRPVVARHAILALQNHVRDALEEAGDAAYVEESLQRILDGGTGAGRQRRAYERRGLLADVVSEAIAVTHGRPVDDAYRVEQLLTADHGAVDARGDHHRTPISL</sequence>
<dbReference type="Gene3D" id="3.30.590.20">
    <property type="match status" value="1"/>
</dbReference>
<reference evidence="6 7" key="1">
    <citation type="submission" date="2021-04" db="EMBL/GenBank/DDBJ databases">
        <title>Ruania sp. nov., isolated from sandy soil of mangrove forest.</title>
        <authorList>
            <person name="Ge X."/>
            <person name="Huang R."/>
            <person name="Liu W."/>
        </authorList>
    </citation>
    <scope>NUCLEOTIDE SEQUENCE [LARGE SCALE GENOMIC DNA]</scope>
    <source>
        <strain evidence="6 7">N2-46</strain>
    </source>
</reference>
<evidence type="ECO:0000313" key="6">
    <source>
        <dbReference type="EMBL" id="MBZ2194697.1"/>
    </source>
</evidence>
<keyword evidence="3 5" id="KW-0067">ATP-binding</keyword>